<dbReference type="CDD" id="cd20027">
    <property type="entry name" value="FH_FOXL1"/>
    <property type="match status" value="1"/>
</dbReference>
<dbReference type="OMA" id="FYSAREM"/>
<dbReference type="InterPro" id="IPR050211">
    <property type="entry name" value="FOX_domain-containing"/>
</dbReference>
<dbReference type="Pfam" id="PF00250">
    <property type="entry name" value="Forkhead"/>
    <property type="match status" value="1"/>
</dbReference>
<dbReference type="GO" id="GO:0000978">
    <property type="term" value="F:RNA polymerase II cis-regulatory region sequence-specific DNA binding"/>
    <property type="evidence" value="ECO:0007669"/>
    <property type="project" value="TreeGrafter"/>
</dbReference>
<evidence type="ECO:0000256" key="2">
    <source>
        <dbReference type="ARBA" id="ARBA00023242"/>
    </source>
</evidence>
<evidence type="ECO:0000259" key="5">
    <source>
        <dbReference type="PROSITE" id="PS50039"/>
    </source>
</evidence>
<dbReference type="PANTHER" id="PTHR11829:SF388">
    <property type="entry name" value="FORK HEAD DOMAIN-CONTAINING PROTEIN L1-RELATED"/>
    <property type="match status" value="1"/>
</dbReference>
<feature type="compositionally biased region" description="Polar residues" evidence="4">
    <location>
        <begin position="189"/>
        <end position="200"/>
    </location>
</feature>
<dbReference type="Gene3D" id="1.10.10.10">
    <property type="entry name" value="Winged helix-like DNA-binding domain superfamily/Winged helix DNA-binding domain"/>
    <property type="match status" value="1"/>
</dbReference>
<dbReference type="PANTHER" id="PTHR11829">
    <property type="entry name" value="FORKHEAD BOX PROTEIN"/>
    <property type="match status" value="1"/>
</dbReference>
<dbReference type="SMART" id="SM00339">
    <property type="entry name" value="FH"/>
    <property type="match status" value="1"/>
</dbReference>
<dbReference type="InterPro" id="IPR036390">
    <property type="entry name" value="WH_DNA-bd_sf"/>
</dbReference>
<feature type="DNA-binding region" description="Fork-head" evidence="3">
    <location>
        <begin position="58"/>
        <end position="152"/>
    </location>
</feature>
<evidence type="ECO:0000313" key="6">
    <source>
        <dbReference type="EnsemblMetazoa" id="XP_038070432.1"/>
    </source>
</evidence>
<dbReference type="OrthoDB" id="5954824at2759"/>
<dbReference type="InterPro" id="IPR001766">
    <property type="entry name" value="Fork_head_dom"/>
</dbReference>
<dbReference type="GO" id="GO:0005634">
    <property type="term" value="C:nucleus"/>
    <property type="evidence" value="ECO:0007669"/>
    <property type="project" value="UniProtKB-SubCell"/>
</dbReference>
<sequence>MASLGALYPGFAHHHPGHYILAGHHHNPYFYSAREMAYASPMQLGMLAPIDRREAPQKPPYSYIALIAMAIRSAPDKKITLNGIYQFIMDRFPYYHDNKQGWQNSIRHNLSLNDCFVKVPREKGKPGKGNYWSLAVNCDEMFENGNFRRRKRRPKSANGAKSQGREECQKDDHTADSSDQTIREEEATKGTQKSGQSAVSPDQDHTLARMRHLSELGDKGPVKSDTSCVEVDSCNMIDHTQHDDPDNDMSADSDPECFGDDRPAATIPRSTGQVPVPLTPVQRPPLGSPLLPAVKSEERKPRSSFSIESLLATPTNDHEHQNLLNRKRPCSQDSGNEDDNDDDVSYCKRPCYENYGHSKPRSLSVVTDRHTQAFQVQGNHGGIVPRSTGENLWQRVRSAEKVGLSQDKYLAETTLRYRTYSALTGAGQRDSGYPAYRLPSAAALSPSPHYPSPATPNRPWAYSPYISPLILSHQQAATSLVSYQ</sequence>
<dbReference type="InterPro" id="IPR036388">
    <property type="entry name" value="WH-like_DNA-bd_sf"/>
</dbReference>
<dbReference type="GO" id="GO:0009653">
    <property type="term" value="P:anatomical structure morphogenesis"/>
    <property type="evidence" value="ECO:0007669"/>
    <property type="project" value="TreeGrafter"/>
</dbReference>
<protein>
    <recommendedName>
        <fullName evidence="5">Fork-head domain-containing protein</fullName>
    </recommendedName>
</protein>
<organism evidence="6 7">
    <name type="scientific">Patiria miniata</name>
    <name type="common">Bat star</name>
    <name type="synonym">Asterina miniata</name>
    <dbReference type="NCBI Taxonomy" id="46514"/>
    <lineage>
        <taxon>Eukaryota</taxon>
        <taxon>Metazoa</taxon>
        <taxon>Echinodermata</taxon>
        <taxon>Eleutherozoa</taxon>
        <taxon>Asterozoa</taxon>
        <taxon>Asteroidea</taxon>
        <taxon>Valvatacea</taxon>
        <taxon>Valvatida</taxon>
        <taxon>Asterinidae</taxon>
        <taxon>Patiria</taxon>
    </lineage>
</organism>
<feature type="compositionally biased region" description="Polar residues" evidence="4">
    <location>
        <begin position="303"/>
        <end position="315"/>
    </location>
</feature>
<dbReference type="InterPro" id="IPR018122">
    <property type="entry name" value="TF_fork_head_CS_1"/>
</dbReference>
<dbReference type="PROSITE" id="PS00658">
    <property type="entry name" value="FORK_HEAD_2"/>
    <property type="match status" value="1"/>
</dbReference>
<reference evidence="6" key="1">
    <citation type="submission" date="2022-11" db="UniProtKB">
        <authorList>
            <consortium name="EnsemblMetazoa"/>
        </authorList>
    </citation>
    <scope>IDENTIFICATION</scope>
</reference>
<feature type="compositionally biased region" description="Acidic residues" evidence="4">
    <location>
        <begin position="335"/>
        <end position="344"/>
    </location>
</feature>
<evidence type="ECO:0000256" key="3">
    <source>
        <dbReference type="PROSITE-ProRule" id="PRU00089"/>
    </source>
</evidence>
<feature type="compositionally biased region" description="Basic and acidic residues" evidence="4">
    <location>
        <begin position="163"/>
        <end position="188"/>
    </location>
</feature>
<comment type="subcellular location">
    <subcellularLocation>
        <location evidence="3">Nucleus</location>
    </subcellularLocation>
</comment>
<dbReference type="PROSITE" id="PS00657">
    <property type="entry name" value="FORK_HEAD_1"/>
    <property type="match status" value="1"/>
</dbReference>
<evidence type="ECO:0000256" key="1">
    <source>
        <dbReference type="ARBA" id="ARBA00023125"/>
    </source>
</evidence>
<dbReference type="FunFam" id="1.10.10.10:FF:001472">
    <property type="entry name" value="Forkhead domain protein 1"/>
    <property type="match status" value="1"/>
</dbReference>
<keyword evidence="2 3" id="KW-0539">Nucleus</keyword>
<dbReference type="GO" id="GO:0030154">
    <property type="term" value="P:cell differentiation"/>
    <property type="evidence" value="ECO:0007669"/>
    <property type="project" value="TreeGrafter"/>
</dbReference>
<feature type="region of interest" description="Disordered" evidence="4">
    <location>
        <begin position="147"/>
        <end position="203"/>
    </location>
</feature>
<proteinExistence type="predicted"/>
<evidence type="ECO:0000313" key="7">
    <source>
        <dbReference type="Proteomes" id="UP000887568"/>
    </source>
</evidence>
<keyword evidence="1 3" id="KW-0238">DNA-binding</keyword>
<dbReference type="GO" id="GO:0000981">
    <property type="term" value="F:DNA-binding transcription factor activity, RNA polymerase II-specific"/>
    <property type="evidence" value="ECO:0007669"/>
    <property type="project" value="TreeGrafter"/>
</dbReference>
<dbReference type="SUPFAM" id="SSF46785">
    <property type="entry name" value="Winged helix' DNA-binding domain"/>
    <property type="match status" value="1"/>
</dbReference>
<evidence type="ECO:0000256" key="4">
    <source>
        <dbReference type="SAM" id="MobiDB-lite"/>
    </source>
</evidence>
<dbReference type="InterPro" id="IPR030456">
    <property type="entry name" value="TF_fork_head_CS_2"/>
</dbReference>
<dbReference type="EnsemblMetazoa" id="XM_038214504.1">
    <property type="protein sequence ID" value="XP_038070432.1"/>
    <property type="gene ID" value="LOC119739528"/>
</dbReference>
<name>A0A914B335_PATMI</name>
<dbReference type="GeneID" id="119739528"/>
<dbReference type="Proteomes" id="UP000887568">
    <property type="component" value="Unplaced"/>
</dbReference>
<dbReference type="AlphaFoldDB" id="A0A914B335"/>
<dbReference type="PRINTS" id="PR00053">
    <property type="entry name" value="FORKHEAD"/>
</dbReference>
<accession>A0A914B335</accession>
<dbReference type="RefSeq" id="XP_038070432.1">
    <property type="nucleotide sequence ID" value="XM_038214504.1"/>
</dbReference>
<feature type="region of interest" description="Disordered" evidence="4">
    <location>
        <begin position="263"/>
        <end position="344"/>
    </location>
</feature>
<keyword evidence="7" id="KW-1185">Reference proteome</keyword>
<dbReference type="PROSITE" id="PS50039">
    <property type="entry name" value="FORK_HEAD_3"/>
    <property type="match status" value="1"/>
</dbReference>
<dbReference type="InterPro" id="IPR047514">
    <property type="entry name" value="FH_FOXL1"/>
</dbReference>
<feature type="domain" description="Fork-head" evidence="5">
    <location>
        <begin position="58"/>
        <end position="152"/>
    </location>
</feature>